<feature type="compositionally biased region" description="Basic residues" evidence="1">
    <location>
        <begin position="1"/>
        <end position="14"/>
    </location>
</feature>
<sequence length="250" mass="26271">MANHQCSRRPRRGRSASARASPGAGHSPPLAREPRRGPFASARAGPGAGDSPALAPTPARAIRQCSRRPRRRRFARARAGHGTGDSPVLAPTPAQAIRPCTRGPRDGRFTSTRASGRAIRQCSRADHGAIRQYKRPATGRAIRQRTRVPTSLPSLGDAQHAAAARAVEAHTAWAIAELAARRGASDLAAARTTVAIVTITGALFDVRDATRRPGRGSAPSCGEPTSRANSSVPVQDGRDRRGGHRPIGGS</sequence>
<feature type="region of interest" description="Disordered" evidence="1">
    <location>
        <begin position="1"/>
        <end position="114"/>
    </location>
</feature>
<name>A0A1I2CYC8_9BACT</name>
<feature type="compositionally biased region" description="Low complexity" evidence="1">
    <location>
        <begin position="15"/>
        <end position="29"/>
    </location>
</feature>
<evidence type="ECO:0000313" key="2">
    <source>
        <dbReference type="EMBL" id="SFE73274.1"/>
    </source>
</evidence>
<dbReference type="STRING" id="54.SAMN02745121_05335"/>
<protein>
    <submittedName>
        <fullName evidence="2">Uncharacterized protein</fullName>
    </submittedName>
</protein>
<reference evidence="3" key="1">
    <citation type="submission" date="2016-10" db="EMBL/GenBank/DDBJ databases">
        <authorList>
            <person name="Varghese N."/>
            <person name="Submissions S."/>
        </authorList>
    </citation>
    <scope>NUCLEOTIDE SEQUENCE [LARGE SCALE GENOMIC DNA]</scope>
    <source>
        <strain evidence="3">ATCC 25963</strain>
    </source>
</reference>
<accession>A0A1I2CYC8</accession>
<dbReference type="EMBL" id="FOMX01000018">
    <property type="protein sequence ID" value="SFE73274.1"/>
    <property type="molecule type" value="Genomic_DNA"/>
</dbReference>
<keyword evidence="3" id="KW-1185">Reference proteome</keyword>
<evidence type="ECO:0000256" key="1">
    <source>
        <dbReference type="SAM" id="MobiDB-lite"/>
    </source>
</evidence>
<proteinExistence type="predicted"/>
<feature type="region of interest" description="Disordered" evidence="1">
    <location>
        <begin position="209"/>
        <end position="250"/>
    </location>
</feature>
<dbReference type="AlphaFoldDB" id="A0A1I2CYC8"/>
<dbReference type="Proteomes" id="UP000199400">
    <property type="component" value="Unassembled WGS sequence"/>
</dbReference>
<gene>
    <name evidence="2" type="ORF">SAMN02745121_05335</name>
</gene>
<feature type="compositionally biased region" description="Basic residues" evidence="1">
    <location>
        <begin position="65"/>
        <end position="79"/>
    </location>
</feature>
<organism evidence="2 3">
    <name type="scientific">Nannocystis exedens</name>
    <dbReference type="NCBI Taxonomy" id="54"/>
    <lineage>
        <taxon>Bacteria</taxon>
        <taxon>Pseudomonadati</taxon>
        <taxon>Myxococcota</taxon>
        <taxon>Polyangia</taxon>
        <taxon>Nannocystales</taxon>
        <taxon>Nannocystaceae</taxon>
        <taxon>Nannocystis</taxon>
    </lineage>
</organism>
<evidence type="ECO:0000313" key="3">
    <source>
        <dbReference type="Proteomes" id="UP000199400"/>
    </source>
</evidence>